<reference evidence="4 5" key="6">
    <citation type="journal article" date="2011" name="Appl. Environ. Microbiol.">
        <title>Involvement of the azorhizobial chromosome partition gene (parA) in the onset of bacteroid differentiation during Sesbania rostrata stem nodule development.</title>
        <authorList>
            <person name="Liu CT."/>
            <person name="Lee KB."/>
            <person name="Wang YS."/>
            <person name="Peng MH."/>
            <person name="Lee KT."/>
            <person name="Suzuki S."/>
            <person name="Suzuki T."/>
            <person name="Oyaizu H."/>
        </authorList>
    </citation>
    <scope>NUCLEOTIDE SEQUENCE [LARGE SCALE GENOMIC DNA]</scope>
    <source>
        <strain evidence="5">ATCC 43989 / DSM 5975 / JCM 20966 / LMG 6465 / NBRC 14845 / NCIMB 13405 / ORS 571</strain>
    </source>
</reference>
<dbReference type="InterPro" id="IPR029058">
    <property type="entry name" value="AB_hydrolase_fold"/>
</dbReference>
<reference evidence="4 5" key="1">
    <citation type="journal article" date="2007" name="Appl. Environ. Microbiol.">
        <title>Rhizobial factors required for stem nodule maturation and maintenance in Sesbania rostrata-Azorhizobium caulinodans ORS571 symbiosis.</title>
        <authorList>
            <person name="Suzuki S."/>
            <person name="Aono T."/>
            <person name="Lee KB."/>
            <person name="Suzuki T."/>
            <person name="Liu CT."/>
            <person name="Miwa H."/>
            <person name="Wakao S."/>
            <person name="Iki T."/>
            <person name="Oyaizu H."/>
        </authorList>
    </citation>
    <scope>NUCLEOTIDE SEQUENCE [LARGE SCALE GENOMIC DNA]</scope>
    <source>
        <strain evidence="5">ATCC 43989 / DSM 5975 / JCM 20966 / LMG 6465 / NBRC 14845 / NCIMB 13405 / ORS 571</strain>
    </source>
</reference>
<organism evidence="4 5">
    <name type="scientific">Azorhizobium caulinodans (strain ATCC 43989 / DSM 5975 / JCM 20966 / LMG 6465 / NBRC 14845 / NCIMB 13405 / ORS 571)</name>
    <dbReference type="NCBI Taxonomy" id="438753"/>
    <lineage>
        <taxon>Bacteria</taxon>
        <taxon>Pseudomonadati</taxon>
        <taxon>Pseudomonadota</taxon>
        <taxon>Alphaproteobacteria</taxon>
        <taxon>Hyphomicrobiales</taxon>
        <taxon>Xanthobacteraceae</taxon>
        <taxon>Azorhizobium</taxon>
    </lineage>
</organism>
<dbReference type="InterPro" id="IPR002925">
    <property type="entry name" value="Dienelactn_hydro"/>
</dbReference>
<reference evidence="4 5" key="5">
    <citation type="journal article" date="2010" name="Appl. Environ. Microbiol.">
        <title>phrR-like gene praR of Azorhizobium caulinodans ORS571 is essential for symbiosis with Sesbania rostrata and is involved in expression of reb genes.</title>
        <authorList>
            <person name="Akiba N."/>
            <person name="Aono T."/>
            <person name="Toyazaki H."/>
            <person name="Sato S."/>
            <person name="Oyaizu H."/>
        </authorList>
    </citation>
    <scope>NUCLEOTIDE SEQUENCE [LARGE SCALE GENOMIC DNA]</scope>
    <source>
        <strain evidence="5">ATCC 43989 / DSM 5975 / JCM 20966 / LMG 6465 / NBRC 14845 / NCIMB 13405 / ORS 571</strain>
    </source>
</reference>
<keyword evidence="2" id="KW-0732">Signal</keyword>
<dbReference type="SUPFAM" id="SSF53474">
    <property type="entry name" value="alpha/beta-Hydrolases"/>
    <property type="match status" value="1"/>
</dbReference>
<keyword evidence="5" id="KW-1185">Reference proteome</keyword>
<proteinExistence type="predicted"/>
<evidence type="ECO:0000313" key="5">
    <source>
        <dbReference type="Proteomes" id="UP000000270"/>
    </source>
</evidence>
<gene>
    <name evidence="4" type="ordered locus">AZC_0988</name>
</gene>
<dbReference type="Gene3D" id="3.40.50.1820">
    <property type="entry name" value="alpha/beta hydrolase"/>
    <property type="match status" value="1"/>
</dbReference>
<dbReference type="STRING" id="438753.AZC_0988"/>
<reference evidence="4 5" key="4">
    <citation type="journal article" date="2009" name="Appl. Environ. Microbiol.">
        <title>Comparative genome-wide transcriptional profiling of Azorhizobium caulinodans ORS571 grown under free-living and symbiotic conditions.</title>
        <authorList>
            <person name="Tsukada S."/>
            <person name="Aono T."/>
            <person name="Akiba N."/>
            <person name="Lee KB."/>
            <person name="Liu CT."/>
            <person name="Toyazaki H."/>
            <person name="Oyaizu H."/>
        </authorList>
    </citation>
    <scope>NUCLEOTIDE SEQUENCE [LARGE SCALE GENOMIC DNA]</scope>
    <source>
        <strain evidence="5">ATCC 43989 / DSM 5975 / JCM 20966 / LMG 6465 / NBRC 14845 / NCIMB 13405 / ORS 571</strain>
    </source>
</reference>
<reference evidence="4 5" key="3">
    <citation type="journal article" date="2008" name="BMC Genomics">
        <title>The genome of the versatile nitrogen fixer Azorhizobium caulinodans ORS571.</title>
        <authorList>
            <person name="Lee KB."/>
            <person name="Backer P.D."/>
            <person name="Aono T."/>
            <person name="Liu CT."/>
            <person name="Suzuki S."/>
            <person name="Suzuki T."/>
            <person name="Kaneko T."/>
            <person name="Yamada M."/>
            <person name="Tabata S."/>
            <person name="Kupfer D.M."/>
            <person name="Najar F.Z."/>
            <person name="Wiley G.B."/>
            <person name="Roe B."/>
            <person name="Binnewies T.T."/>
            <person name="Ussery D.W."/>
            <person name="D'Haeze W."/>
            <person name="Herder J.D."/>
            <person name="Gevers D."/>
            <person name="Vereecke D."/>
            <person name="Holsters M."/>
            <person name="Oyaizu H."/>
        </authorList>
    </citation>
    <scope>NUCLEOTIDE SEQUENCE [LARGE SCALE GENOMIC DNA]</scope>
    <source>
        <strain evidence="5">ATCC 43989 / DSM 5975 / JCM 20966 / LMG 6465 / NBRC 14845 / NCIMB 13405 / ORS 571</strain>
    </source>
</reference>
<feature type="chain" id="PRO_5002723916" evidence="2">
    <location>
        <begin position="28"/>
        <end position="290"/>
    </location>
</feature>
<dbReference type="InterPro" id="IPR050261">
    <property type="entry name" value="FrsA_esterase"/>
</dbReference>
<dbReference type="HOGENOM" id="CLU_064072_0_0_5"/>
<evidence type="ECO:0000259" key="3">
    <source>
        <dbReference type="Pfam" id="PF01738"/>
    </source>
</evidence>
<dbReference type="EMBL" id="AP009384">
    <property type="protein sequence ID" value="BAF86986.1"/>
    <property type="molecule type" value="Genomic_DNA"/>
</dbReference>
<reference evidence="5" key="2">
    <citation type="submission" date="2007-04" db="EMBL/GenBank/DDBJ databases">
        <title>Complete genome sequence of the nitrogen-fixing bacterium Azorhizobium caulinodans ORS571.</title>
        <authorList>
            <person name="Lee K.B."/>
            <person name="Backer P.D."/>
            <person name="Aono T."/>
            <person name="Liu C.T."/>
            <person name="Suzuki S."/>
            <person name="Suzuki T."/>
            <person name="Kaneko T."/>
            <person name="Yamada M."/>
            <person name="Tabata S."/>
            <person name="Kupfer D.M."/>
            <person name="Najar F.Z."/>
            <person name="Wiley G.B."/>
            <person name="Roe B."/>
            <person name="Binnewies T."/>
            <person name="Ussery D."/>
            <person name="Vereecke D."/>
            <person name="Gevers D."/>
            <person name="Holsters M."/>
            <person name="Oyaizu H."/>
        </authorList>
    </citation>
    <scope>NUCLEOTIDE SEQUENCE [LARGE SCALE GENOMIC DNA]</scope>
    <source>
        <strain evidence="5">ATCC 43989 / DSM 5975 / JCM 20966 / LMG 6465 / NBRC 14845 / NCIMB 13405 / ORS 571</strain>
    </source>
</reference>
<dbReference type="RefSeq" id="WP_012169519.1">
    <property type="nucleotide sequence ID" value="NC_009937.1"/>
</dbReference>
<evidence type="ECO:0000256" key="2">
    <source>
        <dbReference type="SAM" id="SignalP"/>
    </source>
</evidence>
<dbReference type="PANTHER" id="PTHR22946:SF9">
    <property type="entry name" value="POLYKETIDE TRANSFERASE AF380"/>
    <property type="match status" value="1"/>
</dbReference>
<dbReference type="PANTHER" id="PTHR22946">
    <property type="entry name" value="DIENELACTONE HYDROLASE DOMAIN-CONTAINING PROTEIN-RELATED"/>
    <property type="match status" value="1"/>
</dbReference>
<dbReference type="Pfam" id="PF01738">
    <property type="entry name" value="DLH"/>
    <property type="match status" value="1"/>
</dbReference>
<name>A8HUW8_AZOC5</name>
<dbReference type="GO" id="GO:0052689">
    <property type="term" value="F:carboxylic ester hydrolase activity"/>
    <property type="evidence" value="ECO:0007669"/>
    <property type="project" value="UniProtKB-ARBA"/>
</dbReference>
<dbReference type="eggNOG" id="COG0412">
    <property type="taxonomic scope" value="Bacteria"/>
</dbReference>
<evidence type="ECO:0000256" key="1">
    <source>
        <dbReference type="ARBA" id="ARBA00022801"/>
    </source>
</evidence>
<accession>A8HUW8</accession>
<dbReference type="Proteomes" id="UP000000270">
    <property type="component" value="Chromosome"/>
</dbReference>
<protein>
    <submittedName>
        <fullName evidence="4">Dienelactone hydrolase</fullName>
    </submittedName>
</protein>
<evidence type="ECO:0000313" key="4">
    <source>
        <dbReference type="EMBL" id="BAF86986.1"/>
    </source>
</evidence>
<dbReference type="KEGG" id="azc:AZC_0988"/>
<sequence>MPHLLTRLALAGLAALGLLAASPAAQAQEKVSFPSRDGTLIDGYLFRAGQGPGPAVVFAHGCGGLIGKNGINARETDWAQRLNGAGYSVLMVDSFTPRGVRSMCAPANFRSDVYRARPKDMYGALAYLQAQPFVNPGRIALMGWSQGGGTVLNTLRTDSSARPAGLAPSRDFQAAVAFYPGSCSAARQPGGWSSRIPLLVLLGEKDVWSPLQPCEALLTEAASAGNPVTLRIYSGAYHDFDWPGLAYRERPEFRTTAGVVPITGTDPAARSDALSRVPAFLSRYLTAAAH</sequence>
<dbReference type="AlphaFoldDB" id="A8HUW8"/>
<feature type="signal peptide" evidence="2">
    <location>
        <begin position="1"/>
        <end position="27"/>
    </location>
</feature>
<keyword evidence="1 4" id="KW-0378">Hydrolase</keyword>
<feature type="domain" description="Dienelactone hydrolase" evidence="3">
    <location>
        <begin position="41"/>
        <end position="284"/>
    </location>
</feature>